<dbReference type="SUPFAM" id="SSF51430">
    <property type="entry name" value="NAD(P)-linked oxidoreductase"/>
    <property type="match status" value="1"/>
</dbReference>
<dbReference type="Proteomes" id="UP000445696">
    <property type="component" value="Unassembled WGS sequence"/>
</dbReference>
<evidence type="ECO:0000259" key="2">
    <source>
        <dbReference type="Pfam" id="PF00248"/>
    </source>
</evidence>
<dbReference type="GO" id="GO:0016491">
    <property type="term" value="F:oxidoreductase activity"/>
    <property type="evidence" value="ECO:0007669"/>
    <property type="project" value="UniProtKB-KW"/>
</dbReference>
<gene>
    <name evidence="3" type="ORF">GQF03_00140</name>
</gene>
<name>A0A845MCC0_9PROT</name>
<keyword evidence="1" id="KW-0560">Oxidoreductase</keyword>
<reference evidence="3 4" key="1">
    <citation type="journal article" date="2014" name="Int. J. Syst. Evol. Microbiol.">
        <title>Sneathiella chungangensis sp. nov., isolated from a marine sand, and emended description of the genus Sneathiella.</title>
        <authorList>
            <person name="Siamphan C."/>
            <person name="Kim H."/>
            <person name="Lee J.S."/>
            <person name="Kim W."/>
        </authorList>
    </citation>
    <scope>NUCLEOTIDE SEQUENCE [LARGE SCALE GENOMIC DNA]</scope>
    <source>
        <strain evidence="3 4">KCTC 32476</strain>
    </source>
</reference>
<dbReference type="Gene3D" id="3.20.20.100">
    <property type="entry name" value="NADP-dependent oxidoreductase domain"/>
    <property type="match status" value="1"/>
</dbReference>
<dbReference type="EMBL" id="WTVA01000001">
    <property type="protein sequence ID" value="MZR20734.1"/>
    <property type="molecule type" value="Genomic_DNA"/>
</dbReference>
<evidence type="ECO:0000313" key="4">
    <source>
        <dbReference type="Proteomes" id="UP000445696"/>
    </source>
</evidence>
<dbReference type="InterPro" id="IPR036812">
    <property type="entry name" value="NAD(P)_OxRdtase_dom_sf"/>
</dbReference>
<dbReference type="PANTHER" id="PTHR43625">
    <property type="entry name" value="AFLATOXIN B1 ALDEHYDE REDUCTASE"/>
    <property type="match status" value="1"/>
</dbReference>
<dbReference type="RefSeq" id="WP_161337163.1">
    <property type="nucleotide sequence ID" value="NZ_JBHSDG010000002.1"/>
</dbReference>
<accession>A0A845MCC0</accession>
<keyword evidence="4" id="KW-1185">Reference proteome</keyword>
<proteinExistence type="predicted"/>
<feature type="domain" description="NADP-dependent oxidoreductase" evidence="2">
    <location>
        <begin position="16"/>
        <end position="307"/>
    </location>
</feature>
<comment type="caution">
    <text evidence="3">The sequence shown here is derived from an EMBL/GenBank/DDBJ whole genome shotgun (WGS) entry which is preliminary data.</text>
</comment>
<dbReference type="GO" id="GO:0005737">
    <property type="term" value="C:cytoplasm"/>
    <property type="evidence" value="ECO:0007669"/>
    <property type="project" value="TreeGrafter"/>
</dbReference>
<dbReference type="Pfam" id="PF00248">
    <property type="entry name" value="Aldo_ket_red"/>
    <property type="match status" value="1"/>
</dbReference>
<dbReference type="InterPro" id="IPR023210">
    <property type="entry name" value="NADP_OxRdtase_dom"/>
</dbReference>
<dbReference type="OrthoDB" id="9803483at2"/>
<evidence type="ECO:0000313" key="3">
    <source>
        <dbReference type="EMBL" id="MZR20734.1"/>
    </source>
</evidence>
<evidence type="ECO:0000256" key="1">
    <source>
        <dbReference type="ARBA" id="ARBA00023002"/>
    </source>
</evidence>
<organism evidence="3 4">
    <name type="scientific">Sneathiella chungangensis</name>
    <dbReference type="NCBI Taxonomy" id="1418234"/>
    <lineage>
        <taxon>Bacteria</taxon>
        <taxon>Pseudomonadati</taxon>
        <taxon>Pseudomonadota</taxon>
        <taxon>Alphaproteobacteria</taxon>
        <taxon>Sneathiellales</taxon>
        <taxon>Sneathiellaceae</taxon>
        <taxon>Sneathiella</taxon>
    </lineage>
</organism>
<protein>
    <submittedName>
        <fullName evidence="3">Aldo/keto reductase</fullName>
    </submittedName>
</protein>
<dbReference type="PANTHER" id="PTHR43625:SF40">
    <property type="entry name" value="ALDO-KETO REDUCTASE YAKC [NADP(+)]"/>
    <property type="match status" value="1"/>
</dbReference>
<sequence>MQKRPLGKNGLKVGAVGLGCMSFAGFYGSTDIKESHATLAAAMELGVDFLDTANVYGAGKSEEIIGAFIKDHPNFFKIATKGGIKREPGATERTFDNSEAYLRGELEKSLKRLGVEYVDLYYIHRQDQSRPIEEVTETLAKFKQEGKIGGFGFSEIAPATLRRAQAVHPVMAVQSEYSLWTRLPELGMVQTCEELGVTFVPFSPVGRGIFSKKPLDPATFKETDFRKHNPRFVEPNFSYNMKALEPFNEMAADKGVSPATLAIAWLLAQPGDMIPIPGTRTAAHLKECADAAEMTLTASDLAEIERILPVGFAHGARYTDSQLWGTAVYG</sequence>
<dbReference type="InterPro" id="IPR050791">
    <property type="entry name" value="Aldo-Keto_reductase"/>
</dbReference>
<dbReference type="AlphaFoldDB" id="A0A845MCC0"/>